<dbReference type="AlphaFoldDB" id="A0A9N9EL47"/>
<dbReference type="EMBL" id="CAJVPV010014091">
    <property type="protein sequence ID" value="CAG8682294.1"/>
    <property type="molecule type" value="Genomic_DNA"/>
</dbReference>
<gene>
    <name evidence="1" type="ORF">AMORRO_LOCUS11303</name>
</gene>
<organism evidence="1 2">
    <name type="scientific">Acaulospora morrowiae</name>
    <dbReference type="NCBI Taxonomy" id="94023"/>
    <lineage>
        <taxon>Eukaryota</taxon>
        <taxon>Fungi</taxon>
        <taxon>Fungi incertae sedis</taxon>
        <taxon>Mucoromycota</taxon>
        <taxon>Glomeromycotina</taxon>
        <taxon>Glomeromycetes</taxon>
        <taxon>Diversisporales</taxon>
        <taxon>Acaulosporaceae</taxon>
        <taxon>Acaulospora</taxon>
    </lineage>
</organism>
<sequence length="81" mass="9204">TKEQLQAMQESIELACTGANNLLWDEVNLIFKTAMSNNISSKQQRIPTSPARAFPQYDNNIKSAKVAIKKIRNNRIPYKLP</sequence>
<evidence type="ECO:0000313" key="2">
    <source>
        <dbReference type="Proteomes" id="UP000789342"/>
    </source>
</evidence>
<accession>A0A9N9EL47</accession>
<dbReference type="Proteomes" id="UP000789342">
    <property type="component" value="Unassembled WGS sequence"/>
</dbReference>
<name>A0A9N9EL47_9GLOM</name>
<keyword evidence="2" id="KW-1185">Reference proteome</keyword>
<comment type="caution">
    <text evidence="1">The sequence shown here is derived from an EMBL/GenBank/DDBJ whole genome shotgun (WGS) entry which is preliminary data.</text>
</comment>
<reference evidence="1" key="1">
    <citation type="submission" date="2021-06" db="EMBL/GenBank/DDBJ databases">
        <authorList>
            <person name="Kallberg Y."/>
            <person name="Tangrot J."/>
            <person name="Rosling A."/>
        </authorList>
    </citation>
    <scope>NUCLEOTIDE SEQUENCE</scope>
    <source>
        <strain evidence="1">CL551</strain>
    </source>
</reference>
<protein>
    <submittedName>
        <fullName evidence="1">18299_t:CDS:1</fullName>
    </submittedName>
</protein>
<feature type="non-terminal residue" evidence="1">
    <location>
        <position position="1"/>
    </location>
</feature>
<evidence type="ECO:0000313" key="1">
    <source>
        <dbReference type="EMBL" id="CAG8682294.1"/>
    </source>
</evidence>
<proteinExistence type="predicted"/>